<dbReference type="EMBL" id="MG894052">
    <property type="protein sequence ID" value="AVI03134.1"/>
    <property type="molecule type" value="Genomic_DNA"/>
</dbReference>
<evidence type="ECO:0000313" key="3">
    <source>
        <dbReference type="Proteomes" id="UP000240943"/>
    </source>
</evidence>
<feature type="region of interest" description="Disordered" evidence="1">
    <location>
        <begin position="137"/>
        <end position="167"/>
    </location>
</feature>
<dbReference type="GeneID" id="56135453"/>
<evidence type="ECO:0000256" key="1">
    <source>
        <dbReference type="SAM" id="MobiDB-lite"/>
    </source>
</evidence>
<name>A0A2P0ZZ83_9CAUD</name>
<keyword evidence="3" id="KW-1185">Reference proteome</keyword>
<protein>
    <submittedName>
        <fullName evidence="2">Tail fiber protein</fullName>
    </submittedName>
</protein>
<evidence type="ECO:0000313" key="2">
    <source>
        <dbReference type="EMBL" id="AVI03134.1"/>
    </source>
</evidence>
<proteinExistence type="predicted"/>
<reference evidence="2 3" key="1">
    <citation type="submission" date="2018-02" db="EMBL/GenBank/DDBJ databases">
        <title>Preliminary research on isolation and biological characteristics of a lytic bacteriophage against Klebsiella Pneumoniae.</title>
        <authorList>
            <person name="Hao Y."/>
            <person name="Li J."/>
            <person name="Shi H."/>
            <person name="Sun Y."/>
        </authorList>
    </citation>
    <scope>NUCLEOTIDE SEQUENCE [LARGE SCALE GENOMIC DNA]</scope>
</reference>
<dbReference type="Proteomes" id="UP000240943">
    <property type="component" value="Segment"/>
</dbReference>
<organism evidence="2 3">
    <name type="scientific">Klebsiella phage JY917</name>
    <dbReference type="NCBI Taxonomy" id="2099585"/>
    <lineage>
        <taxon>Viruses</taxon>
        <taxon>Duplodnaviria</taxon>
        <taxon>Heunggongvirae</taxon>
        <taxon>Uroviricota</taxon>
        <taxon>Caudoviricetes</taxon>
        <taxon>Drexlerviridae</taxon>
        <taxon>Webervirus</taxon>
        <taxon>Webervirus JY917</taxon>
    </lineage>
</organism>
<sequence>MALYREGKAAMTADGTVTGTGTKWQSSLSLIRPGATIMFLSSPIQMAVVNKVVSDTEIKAITTNGAVVAPTDYAILLSDSLTVDGLAQDVAETLRYYQSQETVIADAVEFFKTFDFDSLQNLANQIKADSEAAGASATAAAESENAAKTSETNAKSSENAAKTSEVAAEAARDQVQQIINDAGEQSTLVVLAQPTGAGKLGVLQGGTVQDALQYVTPEMMRVNGERYVHGVTADAIPFVQAAVDYGHLHNLPVILPKMYPCRSYPQTYELPRDDGTVYPQWITSGTDENIAPEPATTMPAALRLYNDSILIGLNMQTCGLRGEWSKRNGPYDNTGTIGVFISGDAGKDGYVRYHLHNLNISGFMIGRVCEGTSAFSTEDNLQISSCGITGIFQGEDSVKRGFIKLWYNLAGDVFGGQWLTRNYAYASSYLPPYPASDIHRAGWNDSSYTEKYHYYGDTGMDWTHPAYAELDAFFDTCFFKSANSAKTSAGGRLSNSTQPGVWPMDTYKGIAGRAKTVYSRYGREILACNIGEAKIMWSPRTPFYHTYQQGSLLGNSKIGKLMLERVGIISFSLGNVAGNRFNVDNVDPYEPGLNYFPAMATRGNIFCEDVTRSGAVQQSVVNERAGGITGGQVHQQYRRVDDDSSYSMLTLREFKTSWVNKYTFNNGYAFMQPIVFGAANAMFKYDYGTFTPTVTIGGVSTTFSEAIGIYHRFGDIIRVHIRLRNPSLNITTAGPFAIGNLPFAAVAIQGGYTKGNVITAAATGKTLIPVVTPGTNTLVILSDSSGATFHHPAGAIDFSLHADFDYVVPFNS</sequence>
<dbReference type="KEGG" id="vg:56135453"/>
<dbReference type="RefSeq" id="YP_009903186.1">
    <property type="nucleotide sequence ID" value="NC_049843.1"/>
</dbReference>
<accession>A0A2P0ZZ83</accession>
<feature type="compositionally biased region" description="Low complexity" evidence="1">
    <location>
        <begin position="137"/>
        <end position="152"/>
    </location>
</feature>